<dbReference type="InterPro" id="IPR000914">
    <property type="entry name" value="SBP_5_dom"/>
</dbReference>
<evidence type="ECO:0000256" key="4">
    <source>
        <dbReference type="SAM" id="SignalP"/>
    </source>
</evidence>
<dbReference type="Gene3D" id="3.40.190.10">
    <property type="entry name" value="Periplasmic binding protein-like II"/>
    <property type="match status" value="1"/>
</dbReference>
<dbReference type="PANTHER" id="PTHR30290:SF64">
    <property type="entry name" value="ABC TRANSPORTER PERIPLASMIC BINDING PROTEIN"/>
    <property type="match status" value="1"/>
</dbReference>
<evidence type="ECO:0000259" key="5">
    <source>
        <dbReference type="Pfam" id="PF00496"/>
    </source>
</evidence>
<sequence>MTMRAIRDAISSTRLLLALLLALPALAPAARAATHGIAMHGEPALPPDFAHLPYADPNAIPGGKVRIGLSGAFDSLNPFNLKSGSTAQGINGNVFQSLLARSNDEPFTLYGLVARSVETDDSREHVTFRLDPRAHFSDGAPLTSADVLFSFDLLKTKGRPQQRIAYGLVKRAEAPDAQTVTFDLTGAKDRELPLILGLMPVLPAHATDVEHFTDASLKPPIGSGPYVIAEVEPGARLVLRRDPNYWGKDLPLQRGMYNFDEIDIDYFRDGNALFEAFKAGLVDYREETSTARWASGYDVPAARDGRIALETLKSPGPKGLEGFVFNLRRAPFADIRLREALGLMFDFEWVDANLYSGLYTRTKSFFDESELCSTGRPASEAERALLAPFPGAVREDILEGRWTPPVHDGTGRDREPARRALELLSQAGWKLVDNALVKDGVPLAFEIMVTNRDQERLALFYADSLRRIGVAASVRLVDEVQYQRRRQKFEFDVMIGNWVASASPGNEQRMRWGSASAAQEGSFNLAGASSPAIDALIAALVSARGHEDFVAAVRAYDRVLLSGFYVVPLFHASKQWIAHSTKLARPQTLPRYSPLFGATLESWWRTAP</sequence>
<dbReference type="PIRSF" id="PIRSF002741">
    <property type="entry name" value="MppA"/>
    <property type="match status" value="1"/>
</dbReference>
<accession>A0A2D2D5Y5</accession>
<proteinExistence type="inferred from homology"/>
<dbReference type="EMBL" id="CP023737">
    <property type="protein sequence ID" value="ATQ70430.1"/>
    <property type="molecule type" value="Genomic_DNA"/>
</dbReference>
<dbReference type="GO" id="GO:1904680">
    <property type="term" value="F:peptide transmembrane transporter activity"/>
    <property type="evidence" value="ECO:0007669"/>
    <property type="project" value="TreeGrafter"/>
</dbReference>
<dbReference type="GO" id="GO:0042884">
    <property type="term" value="P:microcin transport"/>
    <property type="evidence" value="ECO:0007669"/>
    <property type="project" value="TreeGrafter"/>
</dbReference>
<feature type="domain" description="Solute-binding protein family 5" evidence="5">
    <location>
        <begin position="109"/>
        <end position="516"/>
    </location>
</feature>
<gene>
    <name evidence="6" type="ORF">CQW49_16200</name>
</gene>
<keyword evidence="3 4" id="KW-0732">Signal</keyword>
<keyword evidence="7" id="KW-1185">Reference proteome</keyword>
<dbReference type="InterPro" id="IPR030678">
    <property type="entry name" value="Peptide/Ni-bd"/>
</dbReference>
<dbReference type="RefSeq" id="WP_003611658.1">
    <property type="nucleotide sequence ID" value="NZ_ADVE02000001.1"/>
</dbReference>
<comment type="similarity">
    <text evidence="2">Belongs to the bacterial solute-binding protein 5 family.</text>
</comment>
<evidence type="ECO:0000313" key="7">
    <source>
        <dbReference type="Proteomes" id="UP000230709"/>
    </source>
</evidence>
<dbReference type="GO" id="GO:0043190">
    <property type="term" value="C:ATP-binding cassette (ABC) transporter complex"/>
    <property type="evidence" value="ECO:0007669"/>
    <property type="project" value="InterPro"/>
</dbReference>
<evidence type="ECO:0000256" key="1">
    <source>
        <dbReference type="ARBA" id="ARBA00004418"/>
    </source>
</evidence>
<dbReference type="KEGG" id="mtw:CQW49_16200"/>
<dbReference type="Pfam" id="PF00496">
    <property type="entry name" value="SBP_bac_5"/>
    <property type="match status" value="1"/>
</dbReference>
<dbReference type="CDD" id="cd08497">
    <property type="entry name" value="MbnE-like"/>
    <property type="match status" value="1"/>
</dbReference>
<reference evidence="7" key="1">
    <citation type="submission" date="2017-10" db="EMBL/GenBank/DDBJ databases">
        <title>Completed PacBio SMRT sequence of Methylosinus trichosporium OB3b reveals presence of a third large plasmid.</title>
        <authorList>
            <person name="Charles T.C."/>
            <person name="Lynch M.D.J."/>
            <person name="Heil J.R."/>
            <person name="Cheng J."/>
        </authorList>
    </citation>
    <scope>NUCLEOTIDE SEQUENCE [LARGE SCALE GENOMIC DNA]</scope>
    <source>
        <strain evidence="7">OB3b</strain>
    </source>
</reference>
<protein>
    <submittedName>
        <fullName evidence="6">ABC transporter substrate-binding protein</fullName>
    </submittedName>
</protein>
<organism evidence="6 7">
    <name type="scientific">Methylosinus trichosporium (strain ATCC 35070 / NCIMB 11131 / UNIQEM 75 / OB3b)</name>
    <dbReference type="NCBI Taxonomy" id="595536"/>
    <lineage>
        <taxon>Bacteria</taxon>
        <taxon>Pseudomonadati</taxon>
        <taxon>Pseudomonadota</taxon>
        <taxon>Alphaproteobacteria</taxon>
        <taxon>Hyphomicrobiales</taxon>
        <taxon>Methylocystaceae</taxon>
        <taxon>Methylosinus</taxon>
    </lineage>
</organism>
<dbReference type="Gene3D" id="3.10.105.10">
    <property type="entry name" value="Dipeptide-binding Protein, Domain 3"/>
    <property type="match status" value="1"/>
</dbReference>
<dbReference type="GO" id="GO:0015833">
    <property type="term" value="P:peptide transport"/>
    <property type="evidence" value="ECO:0007669"/>
    <property type="project" value="TreeGrafter"/>
</dbReference>
<comment type="subcellular location">
    <subcellularLocation>
        <location evidence="1">Periplasm</location>
    </subcellularLocation>
</comment>
<feature type="chain" id="PRO_5013541296" evidence="4">
    <location>
        <begin position="33"/>
        <end position="608"/>
    </location>
</feature>
<feature type="signal peptide" evidence="4">
    <location>
        <begin position="1"/>
        <end position="32"/>
    </location>
</feature>
<dbReference type="SUPFAM" id="SSF53850">
    <property type="entry name" value="Periplasmic binding protein-like II"/>
    <property type="match status" value="1"/>
</dbReference>
<evidence type="ECO:0000313" key="6">
    <source>
        <dbReference type="EMBL" id="ATQ70430.1"/>
    </source>
</evidence>
<dbReference type="PANTHER" id="PTHR30290">
    <property type="entry name" value="PERIPLASMIC BINDING COMPONENT OF ABC TRANSPORTER"/>
    <property type="match status" value="1"/>
</dbReference>
<dbReference type="Proteomes" id="UP000230709">
    <property type="component" value="Chromosome"/>
</dbReference>
<name>A0A2D2D5Y5_METT3</name>
<dbReference type="AlphaFoldDB" id="A0A2D2D5Y5"/>
<evidence type="ECO:0000256" key="2">
    <source>
        <dbReference type="ARBA" id="ARBA00005695"/>
    </source>
</evidence>
<evidence type="ECO:0000256" key="3">
    <source>
        <dbReference type="ARBA" id="ARBA00022729"/>
    </source>
</evidence>
<dbReference type="GO" id="GO:0030288">
    <property type="term" value="C:outer membrane-bounded periplasmic space"/>
    <property type="evidence" value="ECO:0007669"/>
    <property type="project" value="TreeGrafter"/>
</dbReference>
<dbReference type="STRING" id="595536.GCA_000178815_01942"/>
<dbReference type="InterPro" id="IPR039424">
    <property type="entry name" value="SBP_5"/>
</dbReference>